<dbReference type="InterPro" id="IPR018062">
    <property type="entry name" value="HTH_AraC-typ_CS"/>
</dbReference>
<evidence type="ECO:0000313" key="6">
    <source>
        <dbReference type="Proteomes" id="UP001623600"/>
    </source>
</evidence>
<keyword evidence="2" id="KW-0238">DNA-binding</keyword>
<protein>
    <submittedName>
        <fullName evidence="5">Helix-turn-helix domain-containing protein</fullName>
    </submittedName>
</protein>
<evidence type="ECO:0000256" key="3">
    <source>
        <dbReference type="ARBA" id="ARBA00023163"/>
    </source>
</evidence>
<evidence type="ECO:0000256" key="1">
    <source>
        <dbReference type="ARBA" id="ARBA00023015"/>
    </source>
</evidence>
<dbReference type="Pfam" id="PF07883">
    <property type="entry name" value="Cupin_2"/>
    <property type="match status" value="1"/>
</dbReference>
<dbReference type="SUPFAM" id="SSF51182">
    <property type="entry name" value="RmlC-like cupins"/>
    <property type="match status" value="1"/>
</dbReference>
<dbReference type="InterPro" id="IPR014710">
    <property type="entry name" value="RmlC-like_jellyroll"/>
</dbReference>
<dbReference type="Proteomes" id="UP001623600">
    <property type="component" value="Unassembled WGS sequence"/>
</dbReference>
<sequence>MQSLQKYTIDVNSKGKELRSFGTPMFPLATYCTDLKSYIEDEVIWHWHEETEFFLVISGEAYIGLGSSNYILKSGEGIFVNANSLHTFKINKGESCIYKSIVFHPNIISGAPESIFEQKFVLPLLSCSLIDGVKLSPKINWQHKIIQNIQSICENYYTMTDGYEWRIRELLLNAWYELFQNMKSNIYSQEVHQSILKTRTKKMLSFIEANYENHIGLKNIAASANISERECSRCFKKVIGTSPIIYLMKYRVSVAARLLLDTDITITEISYAVGFKNLSYFSKIFKKYIQCSPQNYRKKYEE</sequence>
<dbReference type="InterPro" id="IPR009057">
    <property type="entry name" value="Homeodomain-like_sf"/>
</dbReference>
<evidence type="ECO:0000313" key="5">
    <source>
        <dbReference type="EMBL" id="MFL0165479.1"/>
    </source>
</evidence>
<dbReference type="SUPFAM" id="SSF46689">
    <property type="entry name" value="Homeodomain-like"/>
    <property type="match status" value="2"/>
</dbReference>
<keyword evidence="3" id="KW-0804">Transcription</keyword>
<dbReference type="Pfam" id="PF12833">
    <property type="entry name" value="HTH_18"/>
    <property type="match status" value="1"/>
</dbReference>
<name>A0ABW8S4I4_9CLOT</name>
<gene>
    <name evidence="5" type="ORF">ACJDTP_10410</name>
</gene>
<dbReference type="PROSITE" id="PS01124">
    <property type="entry name" value="HTH_ARAC_FAMILY_2"/>
    <property type="match status" value="1"/>
</dbReference>
<dbReference type="PROSITE" id="PS00041">
    <property type="entry name" value="HTH_ARAC_FAMILY_1"/>
    <property type="match status" value="1"/>
</dbReference>
<dbReference type="CDD" id="cd02208">
    <property type="entry name" value="cupin_RmlC-like"/>
    <property type="match status" value="1"/>
</dbReference>
<organism evidence="5 6">
    <name type="scientific">Candidatus Clostridium helianthi</name>
    <dbReference type="NCBI Taxonomy" id="3381660"/>
    <lineage>
        <taxon>Bacteria</taxon>
        <taxon>Bacillati</taxon>
        <taxon>Bacillota</taxon>
        <taxon>Clostridia</taxon>
        <taxon>Eubacteriales</taxon>
        <taxon>Clostridiaceae</taxon>
        <taxon>Clostridium</taxon>
    </lineage>
</organism>
<dbReference type="PANTHER" id="PTHR43280">
    <property type="entry name" value="ARAC-FAMILY TRANSCRIPTIONAL REGULATOR"/>
    <property type="match status" value="1"/>
</dbReference>
<proteinExistence type="predicted"/>
<dbReference type="Gene3D" id="2.60.120.10">
    <property type="entry name" value="Jelly Rolls"/>
    <property type="match status" value="1"/>
</dbReference>
<feature type="domain" description="HTH araC/xylS-type" evidence="4">
    <location>
        <begin position="201"/>
        <end position="299"/>
    </location>
</feature>
<dbReference type="InterPro" id="IPR018060">
    <property type="entry name" value="HTH_AraC"/>
</dbReference>
<dbReference type="PRINTS" id="PR00032">
    <property type="entry name" value="HTHARAC"/>
</dbReference>
<keyword evidence="6" id="KW-1185">Reference proteome</keyword>
<dbReference type="InterPro" id="IPR020449">
    <property type="entry name" value="Tscrpt_reg_AraC-type_HTH"/>
</dbReference>
<dbReference type="InterPro" id="IPR013096">
    <property type="entry name" value="Cupin_2"/>
</dbReference>
<dbReference type="InterPro" id="IPR011051">
    <property type="entry name" value="RmlC_Cupin_sf"/>
</dbReference>
<dbReference type="SMART" id="SM00342">
    <property type="entry name" value="HTH_ARAC"/>
    <property type="match status" value="1"/>
</dbReference>
<dbReference type="EMBL" id="JBJIAB010000010">
    <property type="protein sequence ID" value="MFL0165479.1"/>
    <property type="molecule type" value="Genomic_DNA"/>
</dbReference>
<evidence type="ECO:0000256" key="2">
    <source>
        <dbReference type="ARBA" id="ARBA00023125"/>
    </source>
</evidence>
<dbReference type="PANTHER" id="PTHR43280:SF28">
    <property type="entry name" value="HTH-TYPE TRANSCRIPTIONAL ACTIVATOR RHAS"/>
    <property type="match status" value="1"/>
</dbReference>
<reference evidence="5 6" key="1">
    <citation type="submission" date="2024-11" db="EMBL/GenBank/DDBJ databases">
        <authorList>
            <person name="Heng Y.C."/>
            <person name="Lim A.C.H."/>
            <person name="Lee J.K.Y."/>
            <person name="Kittelmann S."/>
        </authorList>
    </citation>
    <scope>NUCLEOTIDE SEQUENCE [LARGE SCALE GENOMIC DNA]</scope>
    <source>
        <strain evidence="5 6">WILCCON 0112</strain>
    </source>
</reference>
<dbReference type="Gene3D" id="1.10.10.60">
    <property type="entry name" value="Homeodomain-like"/>
    <property type="match status" value="2"/>
</dbReference>
<evidence type="ECO:0000259" key="4">
    <source>
        <dbReference type="PROSITE" id="PS01124"/>
    </source>
</evidence>
<comment type="caution">
    <text evidence="5">The sequence shown here is derived from an EMBL/GenBank/DDBJ whole genome shotgun (WGS) entry which is preliminary data.</text>
</comment>
<keyword evidence="1" id="KW-0805">Transcription regulation</keyword>
<accession>A0ABW8S4I4</accession>
<dbReference type="RefSeq" id="WP_406761124.1">
    <property type="nucleotide sequence ID" value="NZ_JBJIAB010000010.1"/>
</dbReference>